<evidence type="ECO:0000256" key="4">
    <source>
        <dbReference type="ARBA" id="ARBA00022475"/>
    </source>
</evidence>
<reference evidence="19" key="1">
    <citation type="journal article" date="2014" name="Genome Announc.">
        <title>Genome sequence and annotation of Acremonium chrysogenum, producer of the beta-lactam antibiotic cephalosporin C.</title>
        <authorList>
            <person name="Terfehr D."/>
            <person name="Dahlmann T.A."/>
            <person name="Specht T."/>
            <person name="Zadra I."/>
            <person name="Kuernsteiner H."/>
            <person name="Kueck U."/>
        </authorList>
    </citation>
    <scope>NUCLEOTIDE SEQUENCE [LARGE SCALE GENOMIC DNA]</scope>
    <source>
        <strain evidence="19">ATCC 11550 / CBS 779.69 / DSM 880 / IAM 14645 / JCM 23072 / IMI 49137</strain>
    </source>
</reference>
<comment type="subcellular location">
    <subcellularLocation>
        <location evidence="1">Cell membrane</location>
        <topology evidence="1">Lipid-anchor</topology>
        <topology evidence="1">GPI-anchor</topology>
    </subcellularLocation>
    <subcellularLocation>
        <location evidence="2">Secreted</location>
    </subcellularLocation>
</comment>
<keyword evidence="10 15" id="KW-0408">Iron</keyword>
<evidence type="ECO:0000256" key="13">
    <source>
        <dbReference type="ARBA" id="ARBA00023180"/>
    </source>
</evidence>
<evidence type="ECO:0000256" key="3">
    <source>
        <dbReference type="ARBA" id="ARBA00010031"/>
    </source>
</evidence>
<keyword evidence="12 15" id="KW-1015">Disulfide bond</keyword>
<keyword evidence="19" id="KW-1185">Reference proteome</keyword>
<evidence type="ECO:0000313" key="18">
    <source>
        <dbReference type="EMBL" id="KFH40990.1"/>
    </source>
</evidence>
<proteinExistence type="inferred from homology"/>
<evidence type="ECO:0000256" key="9">
    <source>
        <dbReference type="ARBA" id="ARBA00022729"/>
    </source>
</evidence>
<keyword evidence="8 15" id="KW-0479">Metal-binding</keyword>
<evidence type="ECO:0000256" key="7">
    <source>
        <dbReference type="ARBA" id="ARBA00022622"/>
    </source>
</evidence>
<dbReference type="InterPro" id="IPR008427">
    <property type="entry name" value="Extracellular_membr_CFEM_dom"/>
</dbReference>
<dbReference type="Proteomes" id="UP000029964">
    <property type="component" value="Unassembled WGS sequence"/>
</dbReference>
<evidence type="ECO:0000256" key="11">
    <source>
        <dbReference type="ARBA" id="ARBA00023136"/>
    </source>
</evidence>
<dbReference type="Pfam" id="PF05730">
    <property type="entry name" value="CFEM"/>
    <property type="match status" value="1"/>
</dbReference>
<evidence type="ECO:0000256" key="10">
    <source>
        <dbReference type="ARBA" id="ARBA00023004"/>
    </source>
</evidence>
<dbReference type="AlphaFoldDB" id="A0A086SV58"/>
<dbReference type="GO" id="GO:0005576">
    <property type="term" value="C:extracellular region"/>
    <property type="evidence" value="ECO:0007669"/>
    <property type="project" value="UniProtKB-SubCell"/>
</dbReference>
<accession>A0A086SV58</accession>
<dbReference type="PROSITE" id="PS52012">
    <property type="entry name" value="CFEM"/>
    <property type="match status" value="1"/>
</dbReference>
<dbReference type="OrthoDB" id="3065412at2759"/>
<keyword evidence="4" id="KW-1003">Cell membrane</keyword>
<dbReference type="HOGENOM" id="CLU_063084_7_1_1"/>
<feature type="disulfide bond" evidence="15">
    <location>
        <begin position="51"/>
        <end position="84"/>
    </location>
</feature>
<evidence type="ECO:0000256" key="14">
    <source>
        <dbReference type="ARBA" id="ARBA00023288"/>
    </source>
</evidence>
<gene>
    <name evidence="18" type="ORF">ACRE_082960</name>
</gene>
<feature type="chain" id="PRO_5001815002" description="CFEM domain-containing protein" evidence="16">
    <location>
        <begin position="19"/>
        <end position="91"/>
    </location>
</feature>
<evidence type="ECO:0000256" key="6">
    <source>
        <dbReference type="ARBA" id="ARBA00022617"/>
    </source>
</evidence>
<dbReference type="EMBL" id="JPKY01000152">
    <property type="protein sequence ID" value="KFH40990.1"/>
    <property type="molecule type" value="Genomic_DNA"/>
</dbReference>
<keyword evidence="14" id="KW-0449">Lipoprotein</keyword>
<protein>
    <recommendedName>
        <fullName evidence="17">CFEM domain-containing protein</fullName>
    </recommendedName>
</protein>
<comment type="caution">
    <text evidence="18">The sequence shown here is derived from an EMBL/GenBank/DDBJ whole genome shotgun (WGS) entry which is preliminary data.</text>
</comment>
<organism evidence="18 19">
    <name type="scientific">Hapsidospora chrysogenum (strain ATCC 11550 / CBS 779.69 / DSM 880 / IAM 14645 / JCM 23072 / IMI 49137)</name>
    <name type="common">Acremonium chrysogenum</name>
    <dbReference type="NCBI Taxonomy" id="857340"/>
    <lineage>
        <taxon>Eukaryota</taxon>
        <taxon>Fungi</taxon>
        <taxon>Dikarya</taxon>
        <taxon>Ascomycota</taxon>
        <taxon>Pezizomycotina</taxon>
        <taxon>Sordariomycetes</taxon>
        <taxon>Hypocreomycetidae</taxon>
        <taxon>Hypocreales</taxon>
        <taxon>Bionectriaceae</taxon>
        <taxon>Hapsidospora</taxon>
    </lineage>
</organism>
<keyword evidence="13" id="KW-0325">Glycoprotein</keyword>
<keyword evidence="7" id="KW-0336">GPI-anchor</keyword>
<name>A0A086SV58_HAPC1</name>
<comment type="similarity">
    <text evidence="3">Belongs to the RBT5 family.</text>
</comment>
<keyword evidence="6 15" id="KW-0349">Heme</keyword>
<keyword evidence="5" id="KW-0964">Secreted</keyword>
<evidence type="ECO:0000256" key="2">
    <source>
        <dbReference type="ARBA" id="ARBA00004613"/>
    </source>
</evidence>
<feature type="domain" description="CFEM" evidence="17">
    <location>
        <begin position="1"/>
        <end position="91"/>
    </location>
</feature>
<evidence type="ECO:0000259" key="17">
    <source>
        <dbReference type="PROSITE" id="PS52012"/>
    </source>
</evidence>
<evidence type="ECO:0000256" key="5">
    <source>
        <dbReference type="ARBA" id="ARBA00022525"/>
    </source>
</evidence>
<evidence type="ECO:0000256" key="16">
    <source>
        <dbReference type="SAM" id="SignalP"/>
    </source>
</evidence>
<evidence type="ECO:0000256" key="8">
    <source>
        <dbReference type="ARBA" id="ARBA00022723"/>
    </source>
</evidence>
<sequence>MQFKATLLAALAAVVVSAQDTSELPACAQPCFLDNVADSGCSGVTDFKCLCSSKAYIDAVTSCTLGACPLDQAIVARQWAVDTCKSVGIDI</sequence>
<evidence type="ECO:0000256" key="15">
    <source>
        <dbReference type="PROSITE-ProRule" id="PRU01356"/>
    </source>
</evidence>
<dbReference type="GO" id="GO:0098552">
    <property type="term" value="C:side of membrane"/>
    <property type="evidence" value="ECO:0007669"/>
    <property type="project" value="UniProtKB-KW"/>
</dbReference>
<dbReference type="InterPro" id="IPR051735">
    <property type="entry name" value="CFEM_domain"/>
</dbReference>
<keyword evidence="9 16" id="KW-0732">Signal</keyword>
<dbReference type="GO" id="GO:0005886">
    <property type="term" value="C:plasma membrane"/>
    <property type="evidence" value="ECO:0007669"/>
    <property type="project" value="UniProtKB-SubCell"/>
</dbReference>
<feature type="binding site" description="axial binding residue" evidence="15">
    <location>
        <position position="46"/>
    </location>
    <ligand>
        <name>heme</name>
        <dbReference type="ChEBI" id="CHEBI:30413"/>
    </ligand>
    <ligandPart>
        <name>Fe</name>
        <dbReference type="ChEBI" id="CHEBI:18248"/>
    </ligandPart>
</feature>
<keyword evidence="11" id="KW-0472">Membrane</keyword>
<evidence type="ECO:0000256" key="12">
    <source>
        <dbReference type="ARBA" id="ARBA00023157"/>
    </source>
</evidence>
<dbReference type="PANTHER" id="PTHR37928">
    <property type="entry name" value="CFEM DOMAIN PROTEIN (AFU_ORTHOLOGUE AFUA_6G14090)"/>
    <property type="match status" value="1"/>
</dbReference>
<evidence type="ECO:0000313" key="19">
    <source>
        <dbReference type="Proteomes" id="UP000029964"/>
    </source>
</evidence>
<comment type="caution">
    <text evidence="15">Lacks conserved residue(s) required for the propagation of feature annotation.</text>
</comment>
<feature type="signal peptide" evidence="16">
    <location>
        <begin position="1"/>
        <end position="18"/>
    </location>
</feature>
<dbReference type="GO" id="GO:0046872">
    <property type="term" value="F:metal ion binding"/>
    <property type="evidence" value="ECO:0007669"/>
    <property type="project" value="UniProtKB-UniRule"/>
</dbReference>
<dbReference type="PANTHER" id="PTHR37928:SF2">
    <property type="entry name" value="GPI ANCHORED CFEM DOMAIN PROTEIN (AFU_ORTHOLOGUE AFUA_6G10580)"/>
    <property type="match status" value="1"/>
</dbReference>
<dbReference type="SMART" id="SM00747">
    <property type="entry name" value="CFEM"/>
    <property type="match status" value="1"/>
</dbReference>
<evidence type="ECO:0000256" key="1">
    <source>
        <dbReference type="ARBA" id="ARBA00004609"/>
    </source>
</evidence>